<evidence type="ECO:0000313" key="3">
    <source>
        <dbReference type="Proteomes" id="UP000076595"/>
    </source>
</evidence>
<keyword evidence="3" id="KW-1185">Reference proteome</keyword>
<organism evidence="2 3">
    <name type="scientific">Acetobacter oryzifermentans</name>
    <dbReference type="NCBI Taxonomy" id="1633874"/>
    <lineage>
        <taxon>Bacteria</taxon>
        <taxon>Pseudomonadati</taxon>
        <taxon>Pseudomonadota</taxon>
        <taxon>Alphaproteobacteria</taxon>
        <taxon>Acetobacterales</taxon>
        <taxon>Acetobacteraceae</taxon>
        <taxon>Acetobacter</taxon>
    </lineage>
</organism>
<proteinExistence type="predicted"/>
<dbReference type="Pfam" id="PF12183">
    <property type="entry name" value="NotI"/>
    <property type="match status" value="1"/>
</dbReference>
<gene>
    <name evidence="2" type="ORF">WG31_00850</name>
</gene>
<dbReference type="Proteomes" id="UP000076595">
    <property type="component" value="Chromosome"/>
</dbReference>
<dbReference type="EMBL" id="CP011120">
    <property type="protein sequence ID" value="ANA12742.1"/>
    <property type="molecule type" value="Genomic_DNA"/>
</dbReference>
<accession>A0ABN4NLD9</accession>
<sequence length="308" mass="34069">MAIRIVEFFGYTPGSSAGKAFADRKHCPFVDDSCLKPRHGACTLQALKDVEAVICCPNRLYANKFRLLNDIGQIAFGEDIQIITAKEVKIRLASGAMTGHEVVAFGKYWGGELPLPKGSKSDTKKVSGSYYMDWILAKVSTDGTVNELTAIEVQTIDTTGNYSAQSEAFFQGLPFVDAQGRNPGYSNSGFNWENVNKRILPQVIYKGHALRREPKCTKGLFFCCPRAVFERIRDRLGNSLHEYHPSSGTITFVSYSLDEDAIPNRPYPLSLVETFTTTVDQVCLAFSSPQNLPPASVYEQAINASLRK</sequence>
<evidence type="ECO:0000259" key="1">
    <source>
        <dbReference type="Pfam" id="PF12183"/>
    </source>
</evidence>
<dbReference type="InterPro" id="IPR022009">
    <property type="entry name" value="Resctriction_endonuc_II_NotI"/>
</dbReference>
<feature type="domain" description="Restriction endonuclease type II NotI" evidence="1">
    <location>
        <begin position="22"/>
        <end position="214"/>
    </location>
</feature>
<dbReference type="RefSeq" id="WP_063353327.1">
    <property type="nucleotide sequence ID" value="NZ_CP011120.1"/>
</dbReference>
<reference evidence="2 3" key="1">
    <citation type="submission" date="2015-03" db="EMBL/GenBank/DDBJ databases">
        <title>Genome study of Acetobacter sp. SLV-7.</title>
        <authorList>
            <person name="Cho G.Y."/>
            <person name="Jeon C.O."/>
        </authorList>
    </citation>
    <scope>NUCLEOTIDE SEQUENCE [LARGE SCALE GENOMIC DNA]</scope>
    <source>
        <strain evidence="2 3">SLV-7</strain>
    </source>
</reference>
<evidence type="ECO:0000313" key="2">
    <source>
        <dbReference type="EMBL" id="ANA12742.1"/>
    </source>
</evidence>
<name>A0ABN4NLD9_9PROT</name>
<protein>
    <recommendedName>
        <fullName evidence="1">Restriction endonuclease type II NotI domain-containing protein</fullName>
    </recommendedName>
</protein>